<reference evidence="2" key="1">
    <citation type="submission" date="2022-11" db="EMBL/GenBank/DDBJ databases">
        <title>Dyadobacter pollutisoli sp. nov., isolated from plastic dumped soil.</title>
        <authorList>
            <person name="Kim J.M."/>
            <person name="Kim K.R."/>
            <person name="Lee J.K."/>
            <person name="Hao L."/>
            <person name="Jeon C.O."/>
        </authorList>
    </citation>
    <scope>NUCLEOTIDE SEQUENCE</scope>
    <source>
        <strain evidence="2">U1</strain>
    </source>
</reference>
<dbReference type="GO" id="GO:0015562">
    <property type="term" value="F:efflux transmembrane transporter activity"/>
    <property type="evidence" value="ECO:0007669"/>
    <property type="project" value="InterPro"/>
</dbReference>
<comment type="similarity">
    <text evidence="1">Belongs to the outer membrane factor (OMF) (TC 1.B.17) family.</text>
</comment>
<dbReference type="Proteomes" id="UP001164653">
    <property type="component" value="Chromosome"/>
</dbReference>
<dbReference type="KEGG" id="dpf:ON006_31825"/>
<dbReference type="PANTHER" id="PTHR30203:SF23">
    <property type="entry name" value="OUTER MEMBRANE EFFLUX PROTEIN"/>
    <property type="match status" value="1"/>
</dbReference>
<protein>
    <submittedName>
        <fullName evidence="2">TolC family protein</fullName>
    </submittedName>
</protein>
<dbReference type="InterPro" id="IPR010131">
    <property type="entry name" value="MdtP/NodT-like"/>
</dbReference>
<evidence type="ECO:0000256" key="1">
    <source>
        <dbReference type="ARBA" id="ARBA00007613"/>
    </source>
</evidence>
<dbReference type="PANTHER" id="PTHR30203">
    <property type="entry name" value="OUTER MEMBRANE CATION EFFLUX PROTEIN"/>
    <property type="match status" value="1"/>
</dbReference>
<evidence type="ECO:0000313" key="2">
    <source>
        <dbReference type="EMBL" id="WAC12301.1"/>
    </source>
</evidence>
<organism evidence="2 3">
    <name type="scientific">Dyadobacter pollutisoli</name>
    <dbReference type="NCBI Taxonomy" id="2910158"/>
    <lineage>
        <taxon>Bacteria</taxon>
        <taxon>Pseudomonadati</taxon>
        <taxon>Bacteroidota</taxon>
        <taxon>Cytophagia</taxon>
        <taxon>Cytophagales</taxon>
        <taxon>Spirosomataceae</taxon>
        <taxon>Dyadobacter</taxon>
    </lineage>
</organism>
<proteinExistence type="inferred from homology"/>
<evidence type="ECO:0000313" key="3">
    <source>
        <dbReference type="Proteomes" id="UP001164653"/>
    </source>
</evidence>
<gene>
    <name evidence="2" type="ORF">ON006_31825</name>
</gene>
<accession>A0A9E8SM07</accession>
<dbReference type="RefSeq" id="WP_244821833.1">
    <property type="nucleotide sequence ID" value="NZ_CP112998.1"/>
</dbReference>
<dbReference type="SUPFAM" id="SSF56954">
    <property type="entry name" value="Outer membrane efflux proteins (OEP)"/>
    <property type="match status" value="1"/>
</dbReference>
<sequence>MRTYIIGLLICLSTGLHAQDSLRLSIRQADSLFLQNNLELLAEKYQIDIAKSIEIQDKLWNNPTFGVEISAYNPSRGALDVGRNGQKAFTIQQLITRAGKRNKQVALDVESTRKSEYQFYDLIRTLKFELRQIFFESYYLEQTIALYDNQINTLNTTVSAFEKEYNRKNISLKEVVRLKALLFQLTNDRADILFELQENQRDLRTLLNTERPVRSVVDSSDIQRYQLSRYTPVLLKEKALQSRADLKVAQSSTKQAELNYTLQKALAVPDIQVGAVYDQASNYVNNYFGLNASIALPFFNRNQGNIKAAKSSISYYKTAEGAKQNSVNNEVDAAVQKVGIAEKAYQSVESQFTDQFQLLSSGIYDNFQKRNITLLEFIDFIETYNESIKEYNRLQADRIKVYEELNFVVGEELFN</sequence>
<dbReference type="Pfam" id="PF02321">
    <property type="entry name" value="OEP"/>
    <property type="match status" value="1"/>
</dbReference>
<dbReference type="Gene3D" id="1.20.1600.10">
    <property type="entry name" value="Outer membrane efflux proteins (OEP)"/>
    <property type="match status" value="1"/>
</dbReference>
<dbReference type="InterPro" id="IPR003423">
    <property type="entry name" value="OMP_efflux"/>
</dbReference>
<name>A0A9E8SM07_9BACT</name>
<dbReference type="AlphaFoldDB" id="A0A9E8SM07"/>
<dbReference type="EMBL" id="CP112998">
    <property type="protein sequence ID" value="WAC12301.1"/>
    <property type="molecule type" value="Genomic_DNA"/>
</dbReference>
<keyword evidence="3" id="KW-1185">Reference proteome</keyword>